<reference evidence="1" key="1">
    <citation type="submission" date="2018-05" db="EMBL/GenBank/DDBJ databases">
        <authorList>
            <person name="Lanie J.A."/>
            <person name="Ng W.-L."/>
            <person name="Kazmierczak K.M."/>
            <person name="Andrzejewski T.M."/>
            <person name="Davidsen T.M."/>
            <person name="Wayne K.J."/>
            <person name="Tettelin H."/>
            <person name="Glass J.I."/>
            <person name="Rusch D."/>
            <person name="Podicherti R."/>
            <person name="Tsui H.-C.T."/>
            <person name="Winkler M.E."/>
        </authorList>
    </citation>
    <scope>NUCLEOTIDE SEQUENCE</scope>
</reference>
<dbReference type="EMBL" id="UINC01067460">
    <property type="protein sequence ID" value="SVB99138.1"/>
    <property type="molecule type" value="Genomic_DNA"/>
</dbReference>
<dbReference type="AlphaFoldDB" id="A0A382IHV4"/>
<sequence length="444" mass="46951">EDDETEDSDVAGFASNLTVTNNANEIEVEVFGLRPGFTDGLDAPDEEEQPPLPPSAVFDARFEVTGGNGMDTDIRAPRDDAPVTWNLKLQGGAGGYPLRIEWDNSVFPSQGSFFMQDAFGGLLGVNVDMRAESSLVLTNPALSAVNIVYSPFIEFTYDLPAGWSMISLPLTVDDPSLGAIFPDAISLFGFEGGYVSSSGFEALKGYWINLSDQTTVTIQGLPHADCEADIPGGWSMVGPCDNPVSVGGLQANNSDLISVFGFEGGYFSADNMDPGGGYWMNMAIAGAFDAGSAPAGKPVAGLPVNAAFEGAVLWAEREDRRQAIQLGVEPKALQALPPVPPVGMFDVRVALEGQETWQVAGGDEAADFPLLLQGGSMQIGWDIPAAEEGQWQLLLNQQVIDLRGAGSVAVEPSAVLQVRRLGALALPQAYSLAQNFPNPFNPAT</sequence>
<organism evidence="1">
    <name type="scientific">marine metagenome</name>
    <dbReference type="NCBI Taxonomy" id="408172"/>
    <lineage>
        <taxon>unclassified sequences</taxon>
        <taxon>metagenomes</taxon>
        <taxon>ecological metagenomes</taxon>
    </lineage>
</organism>
<name>A0A382IHV4_9ZZZZ</name>
<accession>A0A382IHV4</accession>
<feature type="non-terminal residue" evidence="1">
    <location>
        <position position="1"/>
    </location>
</feature>
<gene>
    <name evidence="1" type="ORF">METZ01_LOCUS251992</name>
</gene>
<evidence type="ECO:0000313" key="1">
    <source>
        <dbReference type="EMBL" id="SVB99138.1"/>
    </source>
</evidence>
<feature type="non-terminal residue" evidence="1">
    <location>
        <position position="444"/>
    </location>
</feature>
<proteinExistence type="predicted"/>
<protein>
    <submittedName>
        <fullName evidence="1">Uncharacterized protein</fullName>
    </submittedName>
</protein>